<dbReference type="Proteomes" id="UP000609121">
    <property type="component" value="Unassembled WGS sequence"/>
</dbReference>
<feature type="domain" description="Plasmid replication protein C C-terminal" evidence="2">
    <location>
        <begin position="263"/>
        <end position="363"/>
    </location>
</feature>
<sequence>MRHPSRSGWRRQDEALLRAEALSREGTALAVAKHEALIAAKRAARHLGLRPGPLMLLDTLCAFSPPQDWEEGRQPLVWPSNALLMDRTGLSLSALRRHLRKLCDCGLIGFRDSPNGKRWGRRDADGRIVDACGIDLGPLAARASELAALNRAHDAERQEQRQLTARARALHRTIQARIALLASPDERQAWTDRLVALAATPRGLPSIRTHAETLAAALAELDAQLAPKGPENDTHIENTIKDQDSVTTAMPSDEPKRNSPAPADMLEAACPAFFRLLQANAERSGPDNMISALAHVAGMSGITDRLWRQTVQKLGPGRAIQAIALITEKTASREIRDPCAYLAGMLRKDRTGNLHLDRSIRSRAATPKNRDQVSLGEFIFPPGHFAPAMQGSAQ</sequence>
<dbReference type="NCBIfam" id="NF040974">
    <property type="entry name" value="RepABC_RepC"/>
    <property type="match status" value="1"/>
</dbReference>
<evidence type="ECO:0000313" key="3">
    <source>
        <dbReference type="EMBL" id="MBE3638357.1"/>
    </source>
</evidence>
<dbReference type="RefSeq" id="WP_193181886.1">
    <property type="nucleotide sequence ID" value="NZ_JACVXA010000021.1"/>
</dbReference>
<dbReference type="InterPro" id="IPR036390">
    <property type="entry name" value="WH_DNA-bd_sf"/>
</dbReference>
<dbReference type="AlphaFoldDB" id="A0A8J6YV69"/>
<evidence type="ECO:0000313" key="4">
    <source>
        <dbReference type="Proteomes" id="UP000609121"/>
    </source>
</evidence>
<keyword evidence="4" id="KW-1185">Reference proteome</keyword>
<accession>A0A8J6YV69</accession>
<comment type="caution">
    <text evidence="3">The sequence shown here is derived from an EMBL/GenBank/DDBJ whole genome shotgun (WGS) entry which is preliminary data.</text>
</comment>
<name>A0A8J6YV69_9RHOB</name>
<organism evidence="3 4">
    <name type="scientific">Mangrovicoccus algicola</name>
    <dbReference type="NCBI Taxonomy" id="2771008"/>
    <lineage>
        <taxon>Bacteria</taxon>
        <taxon>Pseudomonadati</taxon>
        <taxon>Pseudomonadota</taxon>
        <taxon>Alphaproteobacteria</taxon>
        <taxon>Rhodobacterales</taxon>
        <taxon>Paracoccaceae</taxon>
        <taxon>Mangrovicoccus</taxon>
    </lineage>
</organism>
<protein>
    <submittedName>
        <fullName evidence="3">Winged helix-turn-helix transcriptional regulator</fullName>
    </submittedName>
</protein>
<gene>
    <name evidence="3" type="ORF">ICN82_09110</name>
</gene>
<dbReference type="InterPro" id="IPR047611">
    <property type="entry name" value="RepABC_RepC"/>
</dbReference>
<dbReference type="InterPro" id="IPR005090">
    <property type="entry name" value="RepC_N"/>
</dbReference>
<reference evidence="3" key="1">
    <citation type="submission" date="2020-09" db="EMBL/GenBank/DDBJ databases">
        <title>A novel bacterium of genus Mangrovicoccus, isolated from South China Sea.</title>
        <authorList>
            <person name="Huang H."/>
            <person name="Mo K."/>
            <person name="Hu Y."/>
        </authorList>
    </citation>
    <scope>NUCLEOTIDE SEQUENCE</scope>
    <source>
        <strain evidence="3">HB182678</strain>
    </source>
</reference>
<dbReference type="Pfam" id="PF11800">
    <property type="entry name" value="RP-C_C"/>
    <property type="match status" value="1"/>
</dbReference>
<evidence type="ECO:0000259" key="2">
    <source>
        <dbReference type="Pfam" id="PF11800"/>
    </source>
</evidence>
<dbReference type="EMBL" id="JACVXA010000021">
    <property type="protein sequence ID" value="MBE3638357.1"/>
    <property type="molecule type" value="Genomic_DNA"/>
</dbReference>
<dbReference type="Pfam" id="PF03428">
    <property type="entry name" value="RP-C"/>
    <property type="match status" value="1"/>
</dbReference>
<evidence type="ECO:0000259" key="1">
    <source>
        <dbReference type="Pfam" id="PF03428"/>
    </source>
</evidence>
<feature type="domain" description="Plasmid replication protein C N-terminal" evidence="1">
    <location>
        <begin position="10"/>
        <end position="179"/>
    </location>
</feature>
<proteinExistence type="predicted"/>
<dbReference type="SUPFAM" id="SSF46785">
    <property type="entry name" value="Winged helix' DNA-binding domain"/>
    <property type="match status" value="1"/>
</dbReference>
<dbReference type="InterPro" id="IPR021760">
    <property type="entry name" value="RepC_C"/>
</dbReference>